<protein>
    <submittedName>
        <fullName evidence="1">Uncharacterized protein</fullName>
    </submittedName>
</protein>
<sequence length="55" mass="5917">MMMNERKLERIAELVASKTTGGLNRQQLSAAANLRSAGLNKADEALDKLSSLATK</sequence>
<dbReference type="AlphaFoldDB" id="A0A844D0U2"/>
<dbReference type="RefSeq" id="WP_154357630.1">
    <property type="nucleotide sequence ID" value="NZ_WKJL01000006.1"/>
</dbReference>
<dbReference type="Proteomes" id="UP000439986">
    <property type="component" value="Unassembled WGS sequence"/>
</dbReference>
<comment type="caution">
    <text evidence="1">The sequence shown here is derived from an EMBL/GenBank/DDBJ whole genome shotgun (WGS) entry which is preliminary data.</text>
</comment>
<keyword evidence="2" id="KW-1185">Reference proteome</keyword>
<proteinExistence type="predicted"/>
<name>A0A844D0U2_9BURK</name>
<gene>
    <name evidence="1" type="ORF">GJ698_10790</name>
</gene>
<evidence type="ECO:0000313" key="1">
    <source>
        <dbReference type="EMBL" id="MRW84571.1"/>
    </source>
</evidence>
<organism evidence="1 2">
    <name type="scientific">Duganella aquatilis</name>
    <dbReference type="NCBI Taxonomy" id="2666082"/>
    <lineage>
        <taxon>Bacteria</taxon>
        <taxon>Pseudomonadati</taxon>
        <taxon>Pseudomonadota</taxon>
        <taxon>Betaproteobacteria</taxon>
        <taxon>Burkholderiales</taxon>
        <taxon>Oxalobacteraceae</taxon>
        <taxon>Telluria group</taxon>
        <taxon>Duganella</taxon>
    </lineage>
</organism>
<dbReference type="EMBL" id="WKJL01000006">
    <property type="protein sequence ID" value="MRW84571.1"/>
    <property type="molecule type" value="Genomic_DNA"/>
</dbReference>
<evidence type="ECO:0000313" key="2">
    <source>
        <dbReference type="Proteomes" id="UP000439986"/>
    </source>
</evidence>
<reference evidence="1 2" key="1">
    <citation type="submission" date="2019-11" db="EMBL/GenBank/DDBJ databases">
        <title>Novel species isolated from a subtropical stream in China.</title>
        <authorList>
            <person name="Lu H."/>
        </authorList>
    </citation>
    <scope>NUCLEOTIDE SEQUENCE [LARGE SCALE GENOMIC DNA]</scope>
    <source>
        <strain evidence="1 2">FT26W</strain>
    </source>
</reference>
<accession>A0A844D0U2</accession>